<keyword evidence="2" id="KW-1185">Reference proteome</keyword>
<dbReference type="RefSeq" id="WP_253745421.1">
    <property type="nucleotide sequence ID" value="NZ_JAMZEB010000002.1"/>
</dbReference>
<accession>A0A9X2GPY4</accession>
<protein>
    <submittedName>
        <fullName evidence="1">Uncharacterized protein</fullName>
    </submittedName>
</protein>
<proteinExistence type="predicted"/>
<organism evidence="1 2">
    <name type="scientific">Nonomuraea thailandensis</name>
    <dbReference type="NCBI Taxonomy" id="1188745"/>
    <lineage>
        <taxon>Bacteria</taxon>
        <taxon>Bacillati</taxon>
        <taxon>Actinomycetota</taxon>
        <taxon>Actinomycetes</taxon>
        <taxon>Streptosporangiales</taxon>
        <taxon>Streptosporangiaceae</taxon>
        <taxon>Nonomuraea</taxon>
    </lineage>
</organism>
<dbReference type="AlphaFoldDB" id="A0A9X2GPY4"/>
<gene>
    <name evidence="1" type="ORF">HD597_005368</name>
</gene>
<evidence type="ECO:0000313" key="1">
    <source>
        <dbReference type="EMBL" id="MCP2358348.1"/>
    </source>
</evidence>
<dbReference type="Proteomes" id="UP001139648">
    <property type="component" value="Unassembled WGS sequence"/>
</dbReference>
<evidence type="ECO:0000313" key="2">
    <source>
        <dbReference type="Proteomes" id="UP001139648"/>
    </source>
</evidence>
<comment type="caution">
    <text evidence="1">The sequence shown here is derived from an EMBL/GenBank/DDBJ whole genome shotgun (WGS) entry which is preliminary data.</text>
</comment>
<reference evidence="1" key="1">
    <citation type="submission" date="2022-06" db="EMBL/GenBank/DDBJ databases">
        <title>Sequencing the genomes of 1000 actinobacteria strains.</title>
        <authorList>
            <person name="Klenk H.-P."/>
        </authorList>
    </citation>
    <scope>NUCLEOTIDE SEQUENCE</scope>
    <source>
        <strain evidence="1">DSM 46694</strain>
    </source>
</reference>
<sequence length="114" mass="13241">MSTFAFAPHLGRDHLNEWNIRRTQCSTADFLQQICIAFLRCWASTNYLREPKEGRPMSIKCAVTVLVVGSRRGRDRPDLHRPVDPPCTIIAREQTKRLQDYTRLGGEIREAYYC</sequence>
<name>A0A9X2GPY4_9ACTN</name>
<dbReference type="EMBL" id="JAMZEB010000002">
    <property type="protein sequence ID" value="MCP2358348.1"/>
    <property type="molecule type" value="Genomic_DNA"/>
</dbReference>